<organism evidence="1 2">
    <name type="scientific">Papaver atlanticum</name>
    <dbReference type="NCBI Taxonomy" id="357466"/>
    <lineage>
        <taxon>Eukaryota</taxon>
        <taxon>Viridiplantae</taxon>
        <taxon>Streptophyta</taxon>
        <taxon>Embryophyta</taxon>
        <taxon>Tracheophyta</taxon>
        <taxon>Spermatophyta</taxon>
        <taxon>Magnoliopsida</taxon>
        <taxon>Ranunculales</taxon>
        <taxon>Papaveraceae</taxon>
        <taxon>Papaveroideae</taxon>
        <taxon>Papaver</taxon>
    </lineage>
</organism>
<name>A0AAD4T603_9MAGN</name>
<gene>
    <name evidence="1" type="ORF">MKW98_022186</name>
</gene>
<comment type="caution">
    <text evidence="1">The sequence shown here is derived from an EMBL/GenBank/DDBJ whole genome shotgun (WGS) entry which is preliminary data.</text>
</comment>
<dbReference type="EMBL" id="JAJJMB010005364">
    <property type="protein sequence ID" value="KAI3939318.1"/>
    <property type="molecule type" value="Genomic_DNA"/>
</dbReference>
<reference evidence="1" key="1">
    <citation type="submission" date="2022-04" db="EMBL/GenBank/DDBJ databases">
        <title>A functionally conserved STORR gene fusion in Papaver species that diverged 16.8 million years ago.</title>
        <authorList>
            <person name="Catania T."/>
        </authorList>
    </citation>
    <scope>NUCLEOTIDE SEQUENCE</scope>
    <source>
        <strain evidence="1">S-188037</strain>
    </source>
</reference>
<dbReference type="AlphaFoldDB" id="A0AAD4T603"/>
<evidence type="ECO:0000313" key="2">
    <source>
        <dbReference type="Proteomes" id="UP001202328"/>
    </source>
</evidence>
<dbReference type="Proteomes" id="UP001202328">
    <property type="component" value="Unassembled WGS sequence"/>
</dbReference>
<accession>A0AAD4T603</accession>
<sequence length="57" mass="6752">MVLPHEIPVFNKEVTRLARRLRLSILLHNPFHMQLITRKLRHGAKIDRRKSNINEGS</sequence>
<feature type="non-terminal residue" evidence="1">
    <location>
        <position position="57"/>
    </location>
</feature>
<evidence type="ECO:0000313" key="1">
    <source>
        <dbReference type="EMBL" id="KAI3939318.1"/>
    </source>
</evidence>
<keyword evidence="2" id="KW-1185">Reference proteome</keyword>
<protein>
    <submittedName>
        <fullName evidence="1">Uncharacterized protein</fullName>
    </submittedName>
</protein>
<proteinExistence type="predicted"/>